<protein>
    <recommendedName>
        <fullName evidence="3">Transcriptional regulator, AbiEi antitoxin, Type IV TA system</fullName>
    </recommendedName>
</protein>
<proteinExistence type="predicted"/>
<reference evidence="1 2" key="1">
    <citation type="submission" date="2021-06" db="EMBL/GenBank/DDBJ databases">
        <title>Genome-based taxonomic framework of Microbacterium strains isolated from marine environment, the description of four new species and reclassification of four preexisting species.</title>
        <authorList>
            <person name="Lee S.D."/>
            <person name="Kim S.-M."/>
            <person name="Byeon Y.-S."/>
            <person name="Yang H.L."/>
            <person name="Kim I.S."/>
        </authorList>
    </citation>
    <scope>NUCLEOTIDE SEQUENCE [LARGE SCALE GENOMIC DNA]</scope>
    <source>
        <strain evidence="1 2">KACC 14465</strain>
    </source>
</reference>
<evidence type="ECO:0008006" key="3">
    <source>
        <dbReference type="Google" id="ProtNLM"/>
    </source>
</evidence>
<evidence type="ECO:0000313" key="2">
    <source>
        <dbReference type="Proteomes" id="UP001215097"/>
    </source>
</evidence>
<name>A0ABY7XMQ1_MICLT</name>
<accession>A0ABY7XMQ1</accession>
<evidence type="ECO:0000313" key="1">
    <source>
        <dbReference type="EMBL" id="WDM42423.1"/>
    </source>
</evidence>
<sequence>MKTAFVGQTALSQGQDQRMRHATVDEITNLLISSRRLRDEGWNSRGLRVAVESRRLHRVRRGWFIEQSHWRELLPESRHRAEVVAAAFSAAGSDPVFSHVSAAVLWGLPLYRVRPTRVHVMTSPHKRHSVDGMLRHEGPLPQSDISDIDGIRCTSLARTVLDMARTVSPEAALALTDGALASVGGAAWDYDDEAAESLFGELVARARRPGARGILQARRIVDLANGRAQLPLESVTRYRLHQLGFARPRLQVPVQRPDGGSFWMDIAVDQSHAFIECDGRAKYLNDELRGERAADQVVLQEKTREDWVRGVTGWRVVRVMSEHMASLDAAESYFRAVGLFGRRSTRPLSFDPAP</sequence>
<gene>
    <name evidence="1" type="ORF">KV395_03655</name>
</gene>
<dbReference type="Proteomes" id="UP001215097">
    <property type="component" value="Chromosome"/>
</dbReference>
<organism evidence="1 2">
    <name type="scientific">Microbacterium luteolum</name>
    <name type="common">Aureobacterium luteolum</name>
    <dbReference type="NCBI Taxonomy" id="69367"/>
    <lineage>
        <taxon>Bacteria</taxon>
        <taxon>Bacillati</taxon>
        <taxon>Actinomycetota</taxon>
        <taxon>Actinomycetes</taxon>
        <taxon>Micrococcales</taxon>
        <taxon>Microbacteriaceae</taxon>
        <taxon>Microbacterium</taxon>
    </lineage>
</organism>
<dbReference type="EMBL" id="CP078075">
    <property type="protein sequence ID" value="WDM42423.1"/>
    <property type="molecule type" value="Genomic_DNA"/>
</dbReference>
<dbReference type="RefSeq" id="WP_282216273.1">
    <property type="nucleotide sequence ID" value="NZ_BAAAUN010000001.1"/>
</dbReference>
<keyword evidence="2" id="KW-1185">Reference proteome</keyword>